<feature type="transmembrane region" description="Helical" evidence="2">
    <location>
        <begin position="45"/>
        <end position="61"/>
    </location>
</feature>
<sequence length="209" mass="23959">MDGYTDQTFKSSSFPTESLSPPGQSVSRFRDECVRIKMKYFNREYAKIFVAFIGVMLVNMMQNNFWQQIVENEFGSHHRFLLAFTAGIFSVLSGVLSCIYPAQNVLGISIFLTSVVYMVNLLCKGWLDQHFFMHLLRNMMFVTALPPFHGIWASLIQLHKSSVLHVPIVLFSIYQINSDFPIGIISFLGYSYTLGEYTTHSCDHNHTEV</sequence>
<keyword evidence="2" id="KW-0472">Membrane</keyword>
<keyword evidence="2" id="KW-0812">Transmembrane</keyword>
<evidence type="ECO:0000256" key="1">
    <source>
        <dbReference type="SAM" id="MobiDB-lite"/>
    </source>
</evidence>
<organism evidence="3">
    <name type="scientific">Sipha flava</name>
    <name type="common">yellow sugarcane aphid</name>
    <dbReference type="NCBI Taxonomy" id="143950"/>
    <lineage>
        <taxon>Eukaryota</taxon>
        <taxon>Metazoa</taxon>
        <taxon>Ecdysozoa</taxon>
        <taxon>Arthropoda</taxon>
        <taxon>Hexapoda</taxon>
        <taxon>Insecta</taxon>
        <taxon>Pterygota</taxon>
        <taxon>Neoptera</taxon>
        <taxon>Paraneoptera</taxon>
        <taxon>Hemiptera</taxon>
        <taxon>Sternorrhyncha</taxon>
        <taxon>Aphidomorpha</taxon>
        <taxon>Aphidoidea</taxon>
        <taxon>Aphididae</taxon>
        <taxon>Sipha</taxon>
    </lineage>
</organism>
<protein>
    <submittedName>
        <fullName evidence="3">Uncharacterized protein</fullName>
    </submittedName>
</protein>
<proteinExistence type="predicted"/>
<keyword evidence="2" id="KW-1133">Transmembrane helix</keyword>
<evidence type="ECO:0000256" key="2">
    <source>
        <dbReference type="SAM" id="Phobius"/>
    </source>
</evidence>
<feature type="transmembrane region" description="Helical" evidence="2">
    <location>
        <begin position="81"/>
        <end position="100"/>
    </location>
</feature>
<feature type="region of interest" description="Disordered" evidence="1">
    <location>
        <begin position="1"/>
        <end position="26"/>
    </location>
</feature>
<feature type="transmembrane region" description="Helical" evidence="2">
    <location>
        <begin position="139"/>
        <end position="156"/>
    </location>
</feature>
<evidence type="ECO:0000313" key="3">
    <source>
        <dbReference type="EMBL" id="MBY87042.1"/>
    </source>
</evidence>
<accession>A0A2S2RBY6</accession>
<name>A0A2S2RBY6_9HEMI</name>
<feature type="transmembrane region" description="Helical" evidence="2">
    <location>
        <begin position="168"/>
        <end position="190"/>
    </location>
</feature>
<dbReference type="AlphaFoldDB" id="A0A2S2RBY6"/>
<reference evidence="3" key="1">
    <citation type="submission" date="2018-04" db="EMBL/GenBank/DDBJ databases">
        <title>Transcriptome assembly of Sipha flava.</title>
        <authorList>
            <person name="Scully E.D."/>
            <person name="Geib S.M."/>
            <person name="Palmer N.A."/>
            <person name="Koch K."/>
            <person name="Bradshaw J."/>
            <person name="Heng-Moss T."/>
            <person name="Sarath G."/>
        </authorList>
    </citation>
    <scope>NUCLEOTIDE SEQUENCE</scope>
</reference>
<dbReference type="EMBL" id="GGMS01017839">
    <property type="protein sequence ID" value="MBY87042.1"/>
    <property type="molecule type" value="Transcribed_RNA"/>
</dbReference>
<gene>
    <name evidence="3" type="ORF">g.23002</name>
</gene>
<dbReference type="OrthoDB" id="6628757at2759"/>
<feature type="transmembrane region" description="Helical" evidence="2">
    <location>
        <begin position="105"/>
        <end position="127"/>
    </location>
</feature>